<proteinExistence type="inferred from homology"/>
<feature type="domain" description="D-serine dehydratase-like" evidence="3">
    <location>
        <begin position="335"/>
        <end position="449"/>
    </location>
</feature>
<dbReference type="InterPro" id="IPR042208">
    <property type="entry name" value="D-ser_dehydrat-like_sf"/>
</dbReference>
<dbReference type="InterPro" id="IPR029066">
    <property type="entry name" value="PLP-binding_barrel"/>
</dbReference>
<evidence type="ECO:0000256" key="2">
    <source>
        <dbReference type="ARBA" id="ARBA00023239"/>
    </source>
</evidence>
<gene>
    <name evidence="4" type="ORF">R9X50_00074500</name>
</gene>
<dbReference type="Pfam" id="PF14031">
    <property type="entry name" value="D-ser_dehydrat"/>
    <property type="match status" value="1"/>
</dbReference>
<keyword evidence="5" id="KW-1185">Reference proteome</keyword>
<evidence type="ECO:0000313" key="5">
    <source>
        <dbReference type="Proteomes" id="UP001303373"/>
    </source>
</evidence>
<organism evidence="4 5">
    <name type="scientific">Acrodontium crateriforme</name>
    <dbReference type="NCBI Taxonomy" id="150365"/>
    <lineage>
        <taxon>Eukaryota</taxon>
        <taxon>Fungi</taxon>
        <taxon>Dikarya</taxon>
        <taxon>Ascomycota</taxon>
        <taxon>Pezizomycotina</taxon>
        <taxon>Dothideomycetes</taxon>
        <taxon>Dothideomycetidae</taxon>
        <taxon>Mycosphaerellales</taxon>
        <taxon>Teratosphaeriaceae</taxon>
        <taxon>Acrodontium</taxon>
    </lineage>
</organism>
<dbReference type="PANTHER" id="PTHR28004:SF2">
    <property type="entry name" value="D-SERINE DEHYDRATASE"/>
    <property type="match status" value="1"/>
</dbReference>
<dbReference type="Gene3D" id="2.40.37.20">
    <property type="entry name" value="D-serine dehydratase-like domain"/>
    <property type="match status" value="1"/>
</dbReference>
<comment type="similarity">
    <text evidence="1">Belongs to the DSD1 family.</text>
</comment>
<evidence type="ECO:0000259" key="3">
    <source>
        <dbReference type="SMART" id="SM01119"/>
    </source>
</evidence>
<name>A0AAQ3LYE7_9PEZI</name>
<dbReference type="InterPro" id="IPR026956">
    <property type="entry name" value="D-ser_dehydrat-like_dom"/>
</dbReference>
<sequence>MAFNNFTAPLQYPAPSPAALKLQFVGQKIADVPAPATIIDVAVARRNCALMLETAEKLGLGFRAHIKTHKTTELSKLQVGDDALSVKLVASTLAEIEGLLPWLLECKSQSKEISILYGLPLSPSAIPRLAAVSRLLGPGTVGVFADHPAHIKYLDQVEETTWPGQIPVFVNVDIGYHREGVAADSKQLAEIGYALAASQRAHLGGMYTHFGSSYGVSSPAEALRDLGIELEGLKKGAVEFLKCSSMPDAKNGQASKVVLSIGASPTATAAQNITENTKGAEEYRALIQSISESFDVELHAGVYPLMDMQQLATRARPETSVADPTKTLLTFKDLGVRTLVEVASVYPDRGEKPEALIAGGIIVMGREPCKSYPGWGVVSAWPHASGQVYDPEGSKTGWIIGRVSQEHGNLVWEGPRDKLRELTIGEKLLVWPNHACIAGVNFGYYLVVDSDGADGDQIVDVWVRFRGW</sequence>
<evidence type="ECO:0000256" key="1">
    <source>
        <dbReference type="ARBA" id="ARBA00005323"/>
    </source>
</evidence>
<protein>
    <recommendedName>
        <fullName evidence="3">D-serine dehydratase-like domain-containing protein</fullName>
    </recommendedName>
</protein>
<reference evidence="4 5" key="1">
    <citation type="submission" date="2023-11" db="EMBL/GenBank/DDBJ databases">
        <title>An acidophilic fungus is an integral part of prey digestion in a carnivorous sundew plant.</title>
        <authorList>
            <person name="Tsai I.J."/>
        </authorList>
    </citation>
    <scope>NUCLEOTIDE SEQUENCE [LARGE SCALE GENOMIC DNA]</scope>
    <source>
        <strain evidence="4">169a</strain>
    </source>
</reference>
<dbReference type="GO" id="GO:0008721">
    <property type="term" value="F:D-serine ammonia-lyase activity"/>
    <property type="evidence" value="ECO:0007669"/>
    <property type="project" value="TreeGrafter"/>
</dbReference>
<dbReference type="AlphaFoldDB" id="A0AAQ3LYE7"/>
<dbReference type="SMART" id="SM01119">
    <property type="entry name" value="D-ser_dehydrat"/>
    <property type="match status" value="1"/>
</dbReference>
<dbReference type="EMBL" id="CP138580">
    <property type="protein sequence ID" value="WPG97962.1"/>
    <property type="molecule type" value="Genomic_DNA"/>
</dbReference>
<dbReference type="InterPro" id="IPR051466">
    <property type="entry name" value="D-amino_acid_metab_enzyme"/>
</dbReference>
<dbReference type="Gene3D" id="3.20.20.10">
    <property type="entry name" value="Alanine racemase"/>
    <property type="match status" value="1"/>
</dbReference>
<keyword evidence="2" id="KW-0456">Lyase</keyword>
<dbReference type="SUPFAM" id="SSF51419">
    <property type="entry name" value="PLP-binding barrel"/>
    <property type="match status" value="1"/>
</dbReference>
<dbReference type="GO" id="GO:0036088">
    <property type="term" value="P:D-serine catabolic process"/>
    <property type="evidence" value="ECO:0007669"/>
    <property type="project" value="TreeGrafter"/>
</dbReference>
<dbReference type="Pfam" id="PF01168">
    <property type="entry name" value="Ala_racemase_N"/>
    <property type="match status" value="1"/>
</dbReference>
<accession>A0AAQ3LYE7</accession>
<dbReference type="InterPro" id="IPR001608">
    <property type="entry name" value="Ala_racemase_N"/>
</dbReference>
<dbReference type="Proteomes" id="UP001303373">
    <property type="component" value="Chromosome 1"/>
</dbReference>
<evidence type="ECO:0000313" key="4">
    <source>
        <dbReference type="EMBL" id="WPG97962.1"/>
    </source>
</evidence>
<dbReference type="PANTHER" id="PTHR28004">
    <property type="entry name" value="ZGC:162816-RELATED"/>
    <property type="match status" value="1"/>
</dbReference>